<evidence type="ECO:0000256" key="9">
    <source>
        <dbReference type="ARBA" id="ARBA00022840"/>
    </source>
</evidence>
<dbReference type="PROSITE" id="PS00039">
    <property type="entry name" value="DEAD_ATP_HELICASE"/>
    <property type="match status" value="1"/>
</dbReference>
<dbReference type="InterPro" id="IPR011545">
    <property type="entry name" value="DEAD/DEAH_box_helicase_dom"/>
</dbReference>
<dbReference type="InterPro" id="IPR001650">
    <property type="entry name" value="Helicase_C-like"/>
</dbReference>
<comment type="subcellular location">
    <subcellularLocation>
        <location evidence="1">Nucleus</location>
        <location evidence="1">Nucleolus</location>
    </subcellularLocation>
</comment>
<keyword evidence="7 12" id="KW-0378">Hydrolase</keyword>
<evidence type="ECO:0000256" key="5">
    <source>
        <dbReference type="ARBA" id="ARBA00022552"/>
    </source>
</evidence>
<dbReference type="CDD" id="cd00268">
    <property type="entry name" value="DEADc"/>
    <property type="match status" value="1"/>
</dbReference>
<reference evidence="16" key="1">
    <citation type="submission" date="2021-01" db="EMBL/GenBank/DDBJ databases">
        <authorList>
            <person name="Corre E."/>
            <person name="Pelletier E."/>
            <person name="Niang G."/>
            <person name="Scheremetjew M."/>
            <person name="Finn R."/>
            <person name="Kale V."/>
            <person name="Holt S."/>
            <person name="Cochrane G."/>
            <person name="Meng A."/>
            <person name="Brown T."/>
            <person name="Cohen L."/>
        </authorList>
    </citation>
    <scope>NUCLEOTIDE SEQUENCE</scope>
    <source>
        <strain evidence="16">RCC3387</strain>
    </source>
</reference>
<evidence type="ECO:0000256" key="7">
    <source>
        <dbReference type="ARBA" id="ARBA00022801"/>
    </source>
</evidence>
<dbReference type="CDD" id="cd18787">
    <property type="entry name" value="SF2_C_DEAD"/>
    <property type="match status" value="1"/>
</dbReference>
<evidence type="ECO:0000256" key="12">
    <source>
        <dbReference type="RuleBase" id="RU000492"/>
    </source>
</evidence>
<dbReference type="InterPro" id="IPR000629">
    <property type="entry name" value="RNA-helicase_DEAD-box_CS"/>
</dbReference>
<evidence type="ECO:0000256" key="4">
    <source>
        <dbReference type="ARBA" id="ARBA00022517"/>
    </source>
</evidence>
<evidence type="ECO:0000256" key="2">
    <source>
        <dbReference type="ARBA" id="ARBA00009334"/>
    </source>
</evidence>
<accession>A0A7S2LLU3</accession>
<keyword evidence="8 12" id="KW-0347">Helicase</keyword>
<dbReference type="GO" id="GO:0003724">
    <property type="term" value="F:RNA helicase activity"/>
    <property type="evidence" value="ECO:0007669"/>
    <property type="project" value="UniProtKB-EC"/>
</dbReference>
<name>A0A7S2LLU3_9DINO</name>
<evidence type="ECO:0000313" key="16">
    <source>
        <dbReference type="EMBL" id="CAD9608994.1"/>
    </source>
</evidence>
<dbReference type="EC" id="3.6.4.13" evidence="3"/>
<feature type="region of interest" description="Disordered" evidence="13">
    <location>
        <begin position="48"/>
        <end position="84"/>
    </location>
</feature>
<sequence length="606" mass="65768">MGSLAEGARRATRCRSRKLATLRAMGCRRSRCVPRVLRRRFVYVAARKASDVEPSRKRQRLQEPPATGQCRPAERASANGVAQHAGDVRQASVVAGAAEDKRAKVDRAVAVGRLRKTETTFSVSAASPPAAGIAHDQQVKCELAVDVREARAKLRVLIEDDPFGDCPAPVSSFEALGALPEYALRSLRRHGIESPMPIQAQALPLVLKGRDVIGLAQTGSGKTLAFLLPAAVRIERRLTQSSPRSAATQALVLAPTRELAVQIADEATKIFSDSPVWVACVYGGGDRRTQEKRLSQGAHIVAATPGRLIDFANTGAAQLDVVSYFVLDEADRMLDLGFHDDVVGIAARLRPKRQTLFFSATWGGEVQDLARSLCAGDRRPVRISYAQQGCRGGFGGATAAAAGAAGTGGEAKQRAREDIVQEVVVVDSPGQGHWERQETIKNERLDLHLREVLGASADHQVLVFVSQKALADKVSRKLWQDGFQADAMHGGKSQENRLWVLDQFRKGKLRLLVCTDVLGRGIDIPSVSHVVIHEMGEIEDYVHRIGRTARGKHGKGHALVFFEFWEGAPHLAADLAAVLEASKQHVPEDLRRIAGEVASGRRAVRR</sequence>
<keyword evidence="6 12" id="KW-0547">Nucleotide-binding</keyword>
<dbReference type="SMART" id="SM00487">
    <property type="entry name" value="DEXDc"/>
    <property type="match status" value="1"/>
</dbReference>
<dbReference type="Gene3D" id="3.40.50.300">
    <property type="entry name" value="P-loop containing nucleotide triphosphate hydrolases"/>
    <property type="match status" value="2"/>
</dbReference>
<evidence type="ECO:0000259" key="15">
    <source>
        <dbReference type="PROSITE" id="PS51194"/>
    </source>
</evidence>
<dbReference type="GO" id="GO:0003676">
    <property type="term" value="F:nucleic acid binding"/>
    <property type="evidence" value="ECO:0007669"/>
    <property type="project" value="InterPro"/>
</dbReference>
<organism evidence="16">
    <name type="scientific">Zooxanthella nutricula</name>
    <dbReference type="NCBI Taxonomy" id="1333877"/>
    <lineage>
        <taxon>Eukaryota</taxon>
        <taxon>Sar</taxon>
        <taxon>Alveolata</taxon>
        <taxon>Dinophyceae</taxon>
        <taxon>Peridiniales</taxon>
        <taxon>Peridiniales incertae sedis</taxon>
        <taxon>Zooxanthella</taxon>
    </lineage>
</organism>
<evidence type="ECO:0000256" key="3">
    <source>
        <dbReference type="ARBA" id="ARBA00012552"/>
    </source>
</evidence>
<evidence type="ECO:0000256" key="10">
    <source>
        <dbReference type="ARBA" id="ARBA00023242"/>
    </source>
</evidence>
<dbReference type="PANTHER" id="PTHR47958">
    <property type="entry name" value="ATP-DEPENDENT RNA HELICASE DBP3"/>
    <property type="match status" value="1"/>
</dbReference>
<dbReference type="GO" id="GO:0005524">
    <property type="term" value="F:ATP binding"/>
    <property type="evidence" value="ECO:0007669"/>
    <property type="project" value="UniProtKB-KW"/>
</dbReference>
<dbReference type="Pfam" id="PF00270">
    <property type="entry name" value="DEAD"/>
    <property type="match status" value="1"/>
</dbReference>
<dbReference type="InterPro" id="IPR044742">
    <property type="entry name" value="DEAD/DEAH_RhlB"/>
</dbReference>
<keyword evidence="9 12" id="KW-0067">ATP-binding</keyword>
<comment type="function">
    <text evidence="11">ATP-dependent RNA helicase required for 60S ribosomal subunit synthesis. Involved in efficient pre-rRNA processing, predominantly at site A3, which is necessary for the normal formation of 25S and 5.8S rRNAs.</text>
</comment>
<feature type="domain" description="Helicase C-terminal" evidence="15">
    <location>
        <begin position="444"/>
        <end position="594"/>
    </location>
</feature>
<dbReference type="EMBL" id="HBGW01063594">
    <property type="protein sequence ID" value="CAD9608994.1"/>
    <property type="molecule type" value="Transcribed_RNA"/>
</dbReference>
<keyword evidence="4" id="KW-0690">Ribosome biogenesis</keyword>
<dbReference type="Pfam" id="PF00271">
    <property type="entry name" value="Helicase_C"/>
    <property type="match status" value="1"/>
</dbReference>
<dbReference type="SUPFAM" id="SSF52540">
    <property type="entry name" value="P-loop containing nucleoside triphosphate hydrolases"/>
    <property type="match status" value="2"/>
</dbReference>
<evidence type="ECO:0000256" key="13">
    <source>
        <dbReference type="SAM" id="MobiDB-lite"/>
    </source>
</evidence>
<evidence type="ECO:0000256" key="6">
    <source>
        <dbReference type="ARBA" id="ARBA00022741"/>
    </source>
</evidence>
<feature type="domain" description="Helicase ATP-binding" evidence="14">
    <location>
        <begin position="203"/>
        <end position="380"/>
    </location>
</feature>
<gene>
    <name evidence="16" type="ORF">BRAN1462_LOCUS40566</name>
</gene>
<dbReference type="PROSITE" id="PS51194">
    <property type="entry name" value="HELICASE_CTER"/>
    <property type="match status" value="1"/>
</dbReference>
<evidence type="ECO:0000256" key="11">
    <source>
        <dbReference type="ARBA" id="ARBA00037449"/>
    </source>
</evidence>
<evidence type="ECO:0000259" key="14">
    <source>
        <dbReference type="PROSITE" id="PS51192"/>
    </source>
</evidence>
<dbReference type="SMART" id="SM00490">
    <property type="entry name" value="HELICc"/>
    <property type="match status" value="1"/>
</dbReference>
<comment type="similarity">
    <text evidence="2">Belongs to the DEAD box helicase family. DDX5/DBP2 subfamily.</text>
</comment>
<dbReference type="InterPro" id="IPR014001">
    <property type="entry name" value="Helicase_ATP-bd"/>
</dbReference>
<protein>
    <recommendedName>
        <fullName evidence="3">RNA helicase</fullName>
        <ecNumber evidence="3">3.6.4.13</ecNumber>
    </recommendedName>
</protein>
<dbReference type="AlphaFoldDB" id="A0A7S2LLU3"/>
<keyword evidence="5" id="KW-0698">rRNA processing</keyword>
<keyword evidence="10" id="KW-0539">Nucleus</keyword>
<evidence type="ECO:0000256" key="1">
    <source>
        <dbReference type="ARBA" id="ARBA00004604"/>
    </source>
</evidence>
<dbReference type="GO" id="GO:0016787">
    <property type="term" value="F:hydrolase activity"/>
    <property type="evidence" value="ECO:0007669"/>
    <property type="project" value="UniProtKB-KW"/>
</dbReference>
<dbReference type="InterPro" id="IPR027417">
    <property type="entry name" value="P-loop_NTPase"/>
</dbReference>
<proteinExistence type="inferred from homology"/>
<evidence type="ECO:0000256" key="8">
    <source>
        <dbReference type="ARBA" id="ARBA00022806"/>
    </source>
</evidence>
<dbReference type="PROSITE" id="PS51192">
    <property type="entry name" value="HELICASE_ATP_BIND_1"/>
    <property type="match status" value="1"/>
</dbReference>